<comment type="caution">
    <text evidence="2">The sequence shown here is derived from an EMBL/GenBank/DDBJ whole genome shotgun (WGS) entry which is preliminary data.</text>
</comment>
<feature type="transmembrane region" description="Helical" evidence="1">
    <location>
        <begin position="346"/>
        <end position="368"/>
    </location>
</feature>
<reference evidence="2 3" key="1">
    <citation type="submission" date="2017-10" db="EMBL/GenBank/DDBJ databases">
        <title>Sequencing the genomes of 1000 actinobacteria strains.</title>
        <authorList>
            <person name="Klenk H.-P."/>
        </authorList>
    </citation>
    <scope>NUCLEOTIDE SEQUENCE [LARGE SCALE GENOMIC DNA]</scope>
    <source>
        <strain evidence="2 3">DSM 18966</strain>
    </source>
</reference>
<feature type="transmembrane region" description="Helical" evidence="1">
    <location>
        <begin position="461"/>
        <end position="487"/>
    </location>
</feature>
<organism evidence="2 3">
    <name type="scientific">Sanguibacter antarcticus</name>
    <dbReference type="NCBI Taxonomy" id="372484"/>
    <lineage>
        <taxon>Bacteria</taxon>
        <taxon>Bacillati</taxon>
        <taxon>Actinomycetota</taxon>
        <taxon>Actinomycetes</taxon>
        <taxon>Micrococcales</taxon>
        <taxon>Sanguibacteraceae</taxon>
        <taxon>Sanguibacter</taxon>
    </lineage>
</organism>
<evidence type="ECO:0000256" key="1">
    <source>
        <dbReference type="SAM" id="Phobius"/>
    </source>
</evidence>
<accession>A0A2A9E8N3</accession>
<keyword evidence="3" id="KW-1185">Reference proteome</keyword>
<evidence type="ECO:0000313" key="2">
    <source>
        <dbReference type="EMBL" id="PFG34530.1"/>
    </source>
</evidence>
<keyword evidence="1" id="KW-1133">Transmembrane helix</keyword>
<gene>
    <name evidence="2" type="ORF">ATL42_2444</name>
</gene>
<keyword evidence="1" id="KW-0812">Transmembrane</keyword>
<feature type="transmembrane region" description="Helical" evidence="1">
    <location>
        <begin position="240"/>
        <end position="261"/>
    </location>
</feature>
<feature type="transmembrane region" description="Helical" evidence="1">
    <location>
        <begin position="298"/>
        <end position="317"/>
    </location>
</feature>
<evidence type="ECO:0000313" key="3">
    <source>
        <dbReference type="Proteomes" id="UP000225548"/>
    </source>
</evidence>
<dbReference type="RefSeq" id="WP_098455549.1">
    <property type="nucleotide sequence ID" value="NZ_PDJG01000001.1"/>
</dbReference>
<protein>
    <submittedName>
        <fullName evidence="2">ABC-2 type transport system permease protein</fullName>
    </submittedName>
</protein>
<dbReference type="AlphaFoldDB" id="A0A2A9E8N3"/>
<name>A0A2A9E8N3_9MICO</name>
<feature type="transmembrane region" description="Helical" evidence="1">
    <location>
        <begin position="164"/>
        <end position="185"/>
    </location>
</feature>
<dbReference type="Proteomes" id="UP000225548">
    <property type="component" value="Unassembled WGS sequence"/>
</dbReference>
<feature type="transmembrane region" description="Helical" evidence="1">
    <location>
        <begin position="86"/>
        <end position="105"/>
    </location>
</feature>
<feature type="transmembrane region" description="Helical" evidence="1">
    <location>
        <begin position="431"/>
        <end position="454"/>
    </location>
</feature>
<feature type="transmembrane region" description="Helical" evidence="1">
    <location>
        <begin position="26"/>
        <end position="48"/>
    </location>
</feature>
<dbReference type="OrthoDB" id="2014935at2"/>
<feature type="transmembrane region" description="Helical" evidence="1">
    <location>
        <begin position="507"/>
        <end position="526"/>
    </location>
</feature>
<dbReference type="EMBL" id="PDJG01000001">
    <property type="protein sequence ID" value="PFG34530.1"/>
    <property type="molecule type" value="Genomic_DNA"/>
</dbReference>
<keyword evidence="1" id="KW-0472">Membrane</keyword>
<proteinExistence type="predicted"/>
<sequence length="533" mass="55238">MSAVATSLTGTVPLLRTSLKHDGRRFAPWIGIVTFLSASSVLIYPWVFPTAAERLALAAALGANPALGLIFGPAYDLSSVDGFNAWRSLTLGGFFVALGAIFTVIRSTRAQEDSGQAELLASGVMGRSSRLMSGIAVALVGSLAAGVVASLATILFGGGWETSLLLGATFTASGWMFTAVAAVTSQIGSDARTASSMAVGTLGVLFVLRGFSSSLDAPAWTLWINPLGWMQETRPASGGHWAPLLFAVAFALVAVAVAFVLQSRRDYGQGAIAPRPGSARGATLTTWGLAVRLNRGPMITWAVAFLGLGVVFGYFAASADDLFSGDASVQQILAAGATSPDELVAAFVRTIMSLLGILAAVPGVQVLLKLRTEELEDRVEPVLAGAVSRRRYLASTVVLALGASTVYVLVAGVLVALLAARADIGMSFADALVQAVTTAPAVWTVVALSVLVIGARPALGIAAWAGVLASFGLTLLGPSFGLSDWVLAISPFWHVPEMATTHTDWSGLGWLALVTAAFVTIGFVGFRRRDLAR</sequence>
<feature type="transmembrane region" description="Helical" evidence="1">
    <location>
        <begin position="55"/>
        <end position="74"/>
    </location>
</feature>
<feature type="transmembrane region" description="Helical" evidence="1">
    <location>
        <begin position="397"/>
        <end position="419"/>
    </location>
</feature>
<feature type="transmembrane region" description="Helical" evidence="1">
    <location>
        <begin position="135"/>
        <end position="158"/>
    </location>
</feature>
<feature type="transmembrane region" description="Helical" evidence="1">
    <location>
        <begin position="197"/>
        <end position="220"/>
    </location>
</feature>